<proteinExistence type="predicted"/>
<keyword evidence="3" id="KW-1185">Reference proteome</keyword>
<evidence type="ECO:0000313" key="2">
    <source>
        <dbReference type="Ensembl" id="ENSPNAP00000066266.1"/>
    </source>
</evidence>
<dbReference type="PROSITE" id="PS50209">
    <property type="entry name" value="CARD"/>
    <property type="match status" value="1"/>
</dbReference>
<dbReference type="InterPro" id="IPR011029">
    <property type="entry name" value="DEATH-like_dom_sf"/>
</dbReference>
<dbReference type="GO" id="GO:0042981">
    <property type="term" value="P:regulation of apoptotic process"/>
    <property type="evidence" value="ECO:0007669"/>
    <property type="project" value="InterPro"/>
</dbReference>
<dbReference type="PANTHER" id="PTHR34765">
    <property type="entry name" value="CASPASE RECRUITMENT DOMAIN-CONTAINING PROTEIN 19"/>
    <property type="match status" value="1"/>
</dbReference>
<dbReference type="GeneTree" id="ENSGT00940000164282"/>
<dbReference type="PANTHER" id="PTHR34765:SF1">
    <property type="entry name" value="CASPASE RECRUITMENT DOMAIN-CONTAINING PROTEIN 19"/>
    <property type="match status" value="1"/>
</dbReference>
<reference evidence="2" key="3">
    <citation type="submission" date="2025-09" db="UniProtKB">
        <authorList>
            <consortium name="Ensembl"/>
        </authorList>
    </citation>
    <scope>IDENTIFICATION</scope>
</reference>
<dbReference type="InterPro" id="IPR001315">
    <property type="entry name" value="CARD"/>
</dbReference>
<dbReference type="Proteomes" id="UP001501920">
    <property type="component" value="Chromosome 29"/>
</dbReference>
<accession>A0AAR2KVU3</accession>
<dbReference type="InterPro" id="IPR043574">
    <property type="entry name" value="CARD19"/>
</dbReference>
<gene>
    <name evidence="2" type="primary">CARD19</name>
</gene>
<sequence>MVLLRLRVERVANRQSEKFTNSCTMADRYQEQLQQDSQFLCSEQHVGTELLDKLVLQLNRIYPQILTDREAQKFRNLSVPAATRLTELLSHLQGKGEEACHEFYRALHLHNEDLYLSLPTRVYRREAPELSGTNPKPFHKERCVLNDRGPLFFLCCFSIALGLALLHYHREGKIVTGSVLSCTAFGLGQHARQILLSYSGTKME</sequence>
<protein>
    <recommendedName>
        <fullName evidence="1">CARD domain-containing protein</fullName>
    </recommendedName>
</protein>
<dbReference type="GO" id="GO:0005739">
    <property type="term" value="C:mitochondrion"/>
    <property type="evidence" value="ECO:0007669"/>
    <property type="project" value="TreeGrafter"/>
</dbReference>
<organism evidence="2 3">
    <name type="scientific">Pygocentrus nattereri</name>
    <name type="common">Red-bellied piranha</name>
    <dbReference type="NCBI Taxonomy" id="42514"/>
    <lineage>
        <taxon>Eukaryota</taxon>
        <taxon>Metazoa</taxon>
        <taxon>Chordata</taxon>
        <taxon>Craniata</taxon>
        <taxon>Vertebrata</taxon>
        <taxon>Euteleostomi</taxon>
        <taxon>Actinopterygii</taxon>
        <taxon>Neopterygii</taxon>
        <taxon>Teleostei</taxon>
        <taxon>Ostariophysi</taxon>
        <taxon>Characiformes</taxon>
        <taxon>Characoidei</taxon>
        <taxon>Pygocentrus</taxon>
    </lineage>
</organism>
<reference evidence="2" key="2">
    <citation type="submission" date="2025-08" db="UniProtKB">
        <authorList>
            <consortium name="Ensembl"/>
        </authorList>
    </citation>
    <scope>IDENTIFICATION</scope>
</reference>
<dbReference type="Gene3D" id="1.10.533.10">
    <property type="entry name" value="Death Domain, Fas"/>
    <property type="match status" value="1"/>
</dbReference>
<feature type="domain" description="CARD" evidence="1">
    <location>
        <begin position="25"/>
        <end position="122"/>
    </location>
</feature>
<evidence type="ECO:0000313" key="3">
    <source>
        <dbReference type="Proteomes" id="UP001501920"/>
    </source>
</evidence>
<dbReference type="AlphaFoldDB" id="A0AAR2KVU3"/>
<evidence type="ECO:0000259" key="1">
    <source>
        <dbReference type="PROSITE" id="PS50209"/>
    </source>
</evidence>
<reference evidence="2 3" key="1">
    <citation type="submission" date="2020-10" db="EMBL/GenBank/DDBJ databases">
        <title>Pygocentrus nattereri (red-bellied piranha) genome, fPygNat1, primary haplotype.</title>
        <authorList>
            <person name="Myers G."/>
            <person name="Meyer A."/>
            <person name="Karagic N."/>
            <person name="Pippel M."/>
            <person name="Winkler S."/>
            <person name="Tracey A."/>
            <person name="Wood J."/>
            <person name="Formenti G."/>
            <person name="Howe K."/>
            <person name="Fedrigo O."/>
            <person name="Jarvis E.D."/>
        </authorList>
    </citation>
    <scope>NUCLEOTIDE SEQUENCE [LARGE SCALE GENOMIC DNA]</scope>
</reference>
<dbReference type="SUPFAM" id="SSF47986">
    <property type="entry name" value="DEATH domain"/>
    <property type="match status" value="1"/>
</dbReference>
<name>A0AAR2KVU3_PYGNA</name>
<dbReference type="Ensembl" id="ENSPNAT00000046387.1">
    <property type="protein sequence ID" value="ENSPNAP00000066266.1"/>
    <property type="gene ID" value="ENSPNAG00000034466.1"/>
</dbReference>